<dbReference type="PANTHER" id="PTHR35527">
    <property type="entry name" value="CHOLOYLGLYCINE HYDROLASE"/>
    <property type="match status" value="1"/>
</dbReference>
<dbReference type="EMBL" id="CP101510">
    <property type="protein sequence ID" value="UTV31040.1"/>
    <property type="molecule type" value="Genomic_DNA"/>
</dbReference>
<sequence length="366" mass="41295">MCTRILNNVDNKHVAVARNMDWEFHLDATLFLTPAGGQAVGMSKSERKKEGLCKSQVLKWKVKYTSVATLIGDQDNGFGFCDGMNEKGLVANVLYDTNSSFHQGPLKDNEKGLSVLRWGQLILDRFASVQEVVSYFSSPAREIDICLFGGNVPGDPNAPAQLHAAISDHRGDSAILEVHDGKLTIYHDRQHTVMTNEPDYQTQLELATYWRYQWNQTDTLNNTPVFTVPGGHTSVQRFERASYYRLLQNTDLMNVDRVAQVGAMISPCKVPQGFEALHPMNVEECLEKKAGITFNSFTLWTNISDCRRKRYYLQSNNNIQTVWVDIPKSLEQARAITLDTPFRASQTMGDIMQDMTQVKNNPLHIA</sequence>
<dbReference type="SUPFAM" id="SSF56235">
    <property type="entry name" value="N-terminal nucleophile aminohydrolases (Ntn hydrolases)"/>
    <property type="match status" value="1"/>
</dbReference>
<name>A0ABY5GNV7_9GAMM</name>
<keyword evidence="5" id="KW-1185">Reference proteome</keyword>
<reference evidence="4" key="1">
    <citation type="submission" date="2022-07" db="EMBL/GenBank/DDBJ databases">
        <title>Genome sequencing of Photobacterium atrarenae GJH2-4.</title>
        <authorList>
            <person name="Park S.-J."/>
        </authorList>
    </citation>
    <scope>NUCLEOTIDE SEQUENCE</scope>
    <source>
        <strain evidence="4">GJH2-4</strain>
    </source>
</reference>
<keyword evidence="2 4" id="KW-0378">Hydrolase</keyword>
<dbReference type="Proteomes" id="UP001057998">
    <property type="component" value="Chromosome 3"/>
</dbReference>
<comment type="similarity">
    <text evidence="1">Belongs to the peptidase C59 family.</text>
</comment>
<dbReference type="GO" id="GO:0016787">
    <property type="term" value="F:hydrolase activity"/>
    <property type="evidence" value="ECO:0007669"/>
    <property type="project" value="UniProtKB-KW"/>
</dbReference>
<dbReference type="Gene3D" id="3.60.60.10">
    <property type="entry name" value="Penicillin V Acylase, Chain A"/>
    <property type="match status" value="1"/>
</dbReference>
<evidence type="ECO:0000313" key="4">
    <source>
        <dbReference type="EMBL" id="UTV31040.1"/>
    </source>
</evidence>
<dbReference type="InterPro" id="IPR029055">
    <property type="entry name" value="Ntn_hydrolases_N"/>
</dbReference>
<organism evidence="4 5">
    <name type="scientific">Photobacterium atrarenae</name>
    <dbReference type="NCBI Taxonomy" id="865757"/>
    <lineage>
        <taxon>Bacteria</taxon>
        <taxon>Pseudomonadati</taxon>
        <taxon>Pseudomonadota</taxon>
        <taxon>Gammaproteobacteria</taxon>
        <taxon>Vibrionales</taxon>
        <taxon>Vibrionaceae</taxon>
        <taxon>Photobacterium</taxon>
    </lineage>
</organism>
<dbReference type="PANTHER" id="PTHR35527:SF2">
    <property type="entry name" value="HYDROLASE"/>
    <property type="match status" value="1"/>
</dbReference>
<evidence type="ECO:0000313" key="5">
    <source>
        <dbReference type="Proteomes" id="UP001057998"/>
    </source>
</evidence>
<dbReference type="RefSeq" id="WP_255392405.1">
    <property type="nucleotide sequence ID" value="NZ_CP101510.1"/>
</dbReference>
<protein>
    <submittedName>
        <fullName evidence="4">Linear amide C-N hydrolase</fullName>
    </submittedName>
</protein>
<proteinExistence type="inferred from homology"/>
<feature type="domain" description="Choloylglycine hydrolase/NAAA C-terminal" evidence="3">
    <location>
        <begin position="2"/>
        <end position="327"/>
    </location>
</feature>
<evidence type="ECO:0000259" key="3">
    <source>
        <dbReference type="Pfam" id="PF02275"/>
    </source>
</evidence>
<dbReference type="InterPro" id="IPR052193">
    <property type="entry name" value="Peptidase_C59"/>
</dbReference>
<gene>
    <name evidence="4" type="ORF">NNL38_24445</name>
</gene>
<dbReference type="Pfam" id="PF02275">
    <property type="entry name" value="CBAH"/>
    <property type="match status" value="1"/>
</dbReference>
<dbReference type="InterPro" id="IPR029132">
    <property type="entry name" value="CBAH/NAAA_C"/>
</dbReference>
<accession>A0ABY5GNV7</accession>
<evidence type="ECO:0000256" key="2">
    <source>
        <dbReference type="ARBA" id="ARBA00022801"/>
    </source>
</evidence>
<evidence type="ECO:0000256" key="1">
    <source>
        <dbReference type="ARBA" id="ARBA00006625"/>
    </source>
</evidence>